<evidence type="ECO:0000313" key="2">
    <source>
        <dbReference type="Proteomes" id="UP001515480"/>
    </source>
</evidence>
<dbReference type="Proteomes" id="UP001515480">
    <property type="component" value="Unassembled WGS sequence"/>
</dbReference>
<proteinExistence type="predicted"/>
<evidence type="ECO:0000313" key="1">
    <source>
        <dbReference type="EMBL" id="KAL1511154.1"/>
    </source>
</evidence>
<protein>
    <recommendedName>
        <fullName evidence="3">ABC transmembrane type-1 domain-containing protein</fullName>
    </recommendedName>
</protein>
<accession>A0AB34J376</accession>
<name>A0AB34J376_PRYPA</name>
<gene>
    <name evidence="1" type="ORF">AB1Y20_005972</name>
</gene>
<sequence>MTMRPAGLPSISMSKNTLFVTVGPLAAAAAASVAMRAMAAAISMPFLMNTLSRYSEYSVRASQMTRQQLDTINRIDAWVFSEFGYRML</sequence>
<comment type="caution">
    <text evidence="1">The sequence shown here is derived from an EMBL/GenBank/DDBJ whole genome shotgun (WGS) entry which is preliminary data.</text>
</comment>
<evidence type="ECO:0008006" key="3">
    <source>
        <dbReference type="Google" id="ProtNLM"/>
    </source>
</evidence>
<dbReference type="EMBL" id="JBGBPQ010000014">
    <property type="protein sequence ID" value="KAL1511154.1"/>
    <property type="molecule type" value="Genomic_DNA"/>
</dbReference>
<reference evidence="1 2" key="1">
    <citation type="journal article" date="2024" name="Science">
        <title>Giant polyketide synthase enzymes in the biosynthesis of giant marine polyether toxins.</title>
        <authorList>
            <person name="Fallon T.R."/>
            <person name="Shende V.V."/>
            <person name="Wierzbicki I.H."/>
            <person name="Pendleton A.L."/>
            <person name="Watervoot N.F."/>
            <person name="Auber R.P."/>
            <person name="Gonzalez D.J."/>
            <person name="Wisecaver J.H."/>
            <person name="Moore B.S."/>
        </authorList>
    </citation>
    <scope>NUCLEOTIDE SEQUENCE [LARGE SCALE GENOMIC DNA]</scope>
    <source>
        <strain evidence="1 2">12B1</strain>
    </source>
</reference>
<dbReference type="AlphaFoldDB" id="A0AB34J376"/>
<organism evidence="1 2">
    <name type="scientific">Prymnesium parvum</name>
    <name type="common">Toxic golden alga</name>
    <dbReference type="NCBI Taxonomy" id="97485"/>
    <lineage>
        <taxon>Eukaryota</taxon>
        <taxon>Haptista</taxon>
        <taxon>Haptophyta</taxon>
        <taxon>Prymnesiophyceae</taxon>
        <taxon>Prymnesiales</taxon>
        <taxon>Prymnesiaceae</taxon>
        <taxon>Prymnesium</taxon>
    </lineage>
</organism>
<keyword evidence="2" id="KW-1185">Reference proteome</keyword>